<keyword evidence="3" id="KW-1185">Reference proteome</keyword>
<dbReference type="AlphaFoldDB" id="A0A9J6C6U4"/>
<evidence type="ECO:0000256" key="1">
    <source>
        <dbReference type="SAM" id="MobiDB-lite"/>
    </source>
</evidence>
<gene>
    <name evidence="2" type="ORF">PVAND_007291</name>
</gene>
<accession>A0A9J6C6U4</accession>
<feature type="compositionally biased region" description="Polar residues" evidence="1">
    <location>
        <begin position="118"/>
        <end position="131"/>
    </location>
</feature>
<comment type="caution">
    <text evidence="2">The sequence shown here is derived from an EMBL/GenBank/DDBJ whole genome shotgun (WGS) entry which is preliminary data.</text>
</comment>
<dbReference type="EMBL" id="JADBJN010000002">
    <property type="protein sequence ID" value="KAG5677539.1"/>
    <property type="molecule type" value="Genomic_DNA"/>
</dbReference>
<evidence type="ECO:0000313" key="2">
    <source>
        <dbReference type="EMBL" id="KAG5677539.1"/>
    </source>
</evidence>
<reference evidence="2" key="1">
    <citation type="submission" date="2021-03" db="EMBL/GenBank/DDBJ databases">
        <title>Chromosome level genome of the anhydrobiotic midge Polypedilum vanderplanki.</title>
        <authorList>
            <person name="Yoshida Y."/>
            <person name="Kikawada T."/>
            <person name="Gusev O."/>
        </authorList>
    </citation>
    <scope>NUCLEOTIDE SEQUENCE</scope>
    <source>
        <strain evidence="2">NIAS01</strain>
        <tissue evidence="2">Whole body or cell culture</tissue>
    </source>
</reference>
<dbReference type="Proteomes" id="UP001107558">
    <property type="component" value="Chromosome 2"/>
</dbReference>
<proteinExistence type="predicted"/>
<evidence type="ECO:0000313" key="3">
    <source>
        <dbReference type="Proteomes" id="UP001107558"/>
    </source>
</evidence>
<organism evidence="2 3">
    <name type="scientific">Polypedilum vanderplanki</name>
    <name type="common">Sleeping chironomid midge</name>
    <dbReference type="NCBI Taxonomy" id="319348"/>
    <lineage>
        <taxon>Eukaryota</taxon>
        <taxon>Metazoa</taxon>
        <taxon>Ecdysozoa</taxon>
        <taxon>Arthropoda</taxon>
        <taxon>Hexapoda</taxon>
        <taxon>Insecta</taxon>
        <taxon>Pterygota</taxon>
        <taxon>Neoptera</taxon>
        <taxon>Endopterygota</taxon>
        <taxon>Diptera</taxon>
        <taxon>Nematocera</taxon>
        <taxon>Chironomoidea</taxon>
        <taxon>Chironomidae</taxon>
        <taxon>Chironominae</taxon>
        <taxon>Polypedilum</taxon>
        <taxon>Polypedilum</taxon>
    </lineage>
</organism>
<feature type="region of interest" description="Disordered" evidence="1">
    <location>
        <begin position="118"/>
        <end position="159"/>
    </location>
</feature>
<name>A0A9J6C6U4_POLVA</name>
<protein>
    <submittedName>
        <fullName evidence="2">Uncharacterized protein</fullName>
    </submittedName>
</protein>
<sequence>MSEIELEKEFKKFRLEEKPLNTEDETAACCCPSTNTIVKSISLLEVSGNKLKVKDRRSNIVRPARLKVLGNSYARKLKNPNDKSTENGAKADISIVKKSEKEKFEEFTSEAFQKMRISSTPLESPSHNHFTPESPLELDKDERLPSTSSSSLNCSTQAKLQQQMSSTECDSTIDEMSDFLAYHLSLFNHRDKYLIDSMYT</sequence>